<evidence type="ECO:0000256" key="1">
    <source>
        <dbReference type="SAM" id="MobiDB-lite"/>
    </source>
</evidence>
<gene>
    <name evidence="2" type="ORF">PGLA2088_LOCUS30139</name>
</gene>
<feature type="non-terminal residue" evidence="2">
    <location>
        <position position="1"/>
    </location>
</feature>
<organism evidence="2 3">
    <name type="scientific">Polarella glacialis</name>
    <name type="common">Dinoflagellate</name>
    <dbReference type="NCBI Taxonomy" id="89957"/>
    <lineage>
        <taxon>Eukaryota</taxon>
        <taxon>Sar</taxon>
        <taxon>Alveolata</taxon>
        <taxon>Dinophyceae</taxon>
        <taxon>Suessiales</taxon>
        <taxon>Suessiaceae</taxon>
        <taxon>Polarella</taxon>
    </lineage>
</organism>
<accession>A0A813KDD5</accession>
<evidence type="ECO:0000313" key="3">
    <source>
        <dbReference type="Proteomes" id="UP000626109"/>
    </source>
</evidence>
<evidence type="ECO:0000313" key="2">
    <source>
        <dbReference type="EMBL" id="CAE8697144.1"/>
    </source>
</evidence>
<dbReference type="Proteomes" id="UP000626109">
    <property type="component" value="Unassembled WGS sequence"/>
</dbReference>
<sequence length="211" mass="22082">RSCGSSGVRPLPGTQTSDGQGLCWSSCSTCGAAPPSAAALRDAEASWLRRLGRSASARSELRATGQIGTAFKELLSAQKSKDDLVVIPCLEGHWIASQIANEAAEALTWQGDYAGAAEAALWRWRCIKRSLAGALSRLAAEALAARGAAAAIASKLGSEKGRDAGDPPALAAAARRRYAAALQEAQPLLARDSKLLQQLQRKSRSLELSET</sequence>
<comment type="caution">
    <text evidence="2">The sequence shown here is derived from an EMBL/GenBank/DDBJ whole genome shotgun (WGS) entry which is preliminary data.</text>
</comment>
<reference evidence="2" key="1">
    <citation type="submission" date="2021-02" db="EMBL/GenBank/DDBJ databases">
        <authorList>
            <person name="Dougan E. K."/>
            <person name="Rhodes N."/>
            <person name="Thang M."/>
            <person name="Chan C."/>
        </authorList>
    </citation>
    <scope>NUCLEOTIDE SEQUENCE</scope>
</reference>
<protein>
    <submittedName>
        <fullName evidence="2">Uncharacterized protein</fullName>
    </submittedName>
</protein>
<dbReference type="EMBL" id="CAJNNW010028657">
    <property type="protein sequence ID" value="CAE8697144.1"/>
    <property type="molecule type" value="Genomic_DNA"/>
</dbReference>
<proteinExistence type="predicted"/>
<dbReference type="AlphaFoldDB" id="A0A813KDD5"/>
<name>A0A813KDD5_POLGL</name>
<feature type="region of interest" description="Disordered" evidence="1">
    <location>
        <begin position="1"/>
        <end position="20"/>
    </location>
</feature>